<dbReference type="Gene3D" id="1.20.930.80">
    <property type="match status" value="1"/>
</dbReference>
<dbReference type="PANTHER" id="PTHR10537">
    <property type="entry name" value="DNA PRIMASE LARGE SUBUNIT"/>
    <property type="match status" value="1"/>
</dbReference>
<keyword evidence="7" id="KW-0408">Iron</keyword>
<accession>A0A7S2ZJK3</accession>
<evidence type="ECO:0000259" key="10">
    <source>
        <dbReference type="Pfam" id="PF04104"/>
    </source>
</evidence>
<name>A0A7S2ZJK3_9RHOD</name>
<evidence type="ECO:0000256" key="5">
    <source>
        <dbReference type="ARBA" id="ARBA00022705"/>
    </source>
</evidence>
<feature type="domain" description="DNA primase large subunit C-terminal" evidence="10">
    <location>
        <begin position="285"/>
        <end position="451"/>
    </location>
</feature>
<reference evidence="11" key="1">
    <citation type="submission" date="2021-01" db="EMBL/GenBank/DDBJ databases">
        <authorList>
            <person name="Corre E."/>
            <person name="Pelletier E."/>
            <person name="Niang G."/>
            <person name="Scheremetjew M."/>
            <person name="Finn R."/>
            <person name="Kale V."/>
            <person name="Holt S."/>
            <person name="Cochrane G."/>
            <person name="Meng A."/>
            <person name="Brown T."/>
            <person name="Cohen L."/>
        </authorList>
    </citation>
    <scope>NUCLEOTIDE SEQUENCE</scope>
    <source>
        <strain evidence="11">CCMP 769</strain>
    </source>
</reference>
<dbReference type="GO" id="GO:0003677">
    <property type="term" value="F:DNA binding"/>
    <property type="evidence" value="ECO:0007669"/>
    <property type="project" value="UniProtKB-KW"/>
</dbReference>
<dbReference type="InterPro" id="IPR058560">
    <property type="entry name" value="DNA_primase_C"/>
</dbReference>
<evidence type="ECO:0000256" key="6">
    <source>
        <dbReference type="ARBA" id="ARBA00022723"/>
    </source>
</evidence>
<proteinExistence type="inferred from homology"/>
<organism evidence="11">
    <name type="scientific">Rhodosorus marinus</name>
    <dbReference type="NCBI Taxonomy" id="101924"/>
    <lineage>
        <taxon>Eukaryota</taxon>
        <taxon>Rhodophyta</taxon>
        <taxon>Stylonematophyceae</taxon>
        <taxon>Stylonematales</taxon>
        <taxon>Stylonemataceae</taxon>
        <taxon>Rhodosorus</taxon>
    </lineage>
</organism>
<evidence type="ECO:0000256" key="1">
    <source>
        <dbReference type="ARBA" id="ARBA00001966"/>
    </source>
</evidence>
<keyword evidence="4" id="KW-0639">Primosome</keyword>
<evidence type="ECO:0000256" key="2">
    <source>
        <dbReference type="ARBA" id="ARBA00010564"/>
    </source>
</evidence>
<dbReference type="Pfam" id="PF26466">
    <property type="entry name" value="DNA_primase_lrg_N"/>
    <property type="match status" value="1"/>
</dbReference>
<keyword evidence="8" id="KW-0411">Iron-sulfur</keyword>
<dbReference type="PANTHER" id="PTHR10537:SF3">
    <property type="entry name" value="DNA PRIMASE LARGE SUBUNIT"/>
    <property type="match status" value="1"/>
</dbReference>
<dbReference type="GO" id="GO:0046872">
    <property type="term" value="F:metal ion binding"/>
    <property type="evidence" value="ECO:0007669"/>
    <property type="project" value="UniProtKB-KW"/>
</dbReference>
<evidence type="ECO:0000256" key="3">
    <source>
        <dbReference type="ARBA" id="ARBA00022485"/>
    </source>
</evidence>
<evidence type="ECO:0000256" key="4">
    <source>
        <dbReference type="ARBA" id="ARBA00022515"/>
    </source>
</evidence>
<protein>
    <recommendedName>
        <fullName evidence="10">DNA primase large subunit C-terminal domain-containing protein</fullName>
    </recommendedName>
</protein>
<dbReference type="InterPro" id="IPR007238">
    <property type="entry name" value="DNA_primase_lsu_euk/arc"/>
</dbReference>
<comment type="cofactor">
    <cofactor evidence="1">
        <name>[4Fe-4S] cluster</name>
        <dbReference type="ChEBI" id="CHEBI:49883"/>
    </cofactor>
</comment>
<dbReference type="AlphaFoldDB" id="A0A7S2ZJK3"/>
<dbReference type="EMBL" id="HBHW01013079">
    <property type="protein sequence ID" value="CAE0042277.1"/>
    <property type="molecule type" value="Transcribed_RNA"/>
</dbReference>
<dbReference type="GO" id="GO:0006270">
    <property type="term" value="P:DNA replication initiation"/>
    <property type="evidence" value="ECO:0007669"/>
    <property type="project" value="TreeGrafter"/>
</dbReference>
<dbReference type="Pfam" id="PF04104">
    <property type="entry name" value="DNA_primase_lrg"/>
    <property type="match status" value="1"/>
</dbReference>
<dbReference type="InterPro" id="IPR016558">
    <property type="entry name" value="DNA_primase_lsu_euk"/>
</dbReference>
<gene>
    <name evidence="11" type="ORF">RMAR00112_LOCUS10242</name>
</gene>
<dbReference type="GO" id="GO:0005658">
    <property type="term" value="C:alpha DNA polymerase:primase complex"/>
    <property type="evidence" value="ECO:0007669"/>
    <property type="project" value="TreeGrafter"/>
</dbReference>
<comment type="similarity">
    <text evidence="2">Belongs to the eukaryotic-type primase large subunit family.</text>
</comment>
<keyword evidence="3" id="KW-0004">4Fe-4S</keyword>
<keyword evidence="9" id="KW-0238">DNA-binding</keyword>
<evidence type="ECO:0000256" key="8">
    <source>
        <dbReference type="ARBA" id="ARBA00023014"/>
    </source>
</evidence>
<keyword evidence="6" id="KW-0479">Metal-binding</keyword>
<evidence type="ECO:0000256" key="7">
    <source>
        <dbReference type="ARBA" id="ARBA00023004"/>
    </source>
</evidence>
<dbReference type="GO" id="GO:0051539">
    <property type="term" value="F:4 iron, 4 sulfur cluster binding"/>
    <property type="evidence" value="ECO:0007669"/>
    <property type="project" value="UniProtKB-KW"/>
</dbReference>
<keyword evidence="5" id="KW-0235">DNA replication</keyword>
<evidence type="ECO:0000256" key="9">
    <source>
        <dbReference type="ARBA" id="ARBA00023125"/>
    </source>
</evidence>
<dbReference type="CDD" id="cd07322">
    <property type="entry name" value="PriL_PriS_Eukaryotic"/>
    <property type="match status" value="1"/>
</dbReference>
<sequence length="470" mass="52114">MEVLRSRNAEVGLSSRGYASVYRQFNFPGVDQDREELLSACLDRLTALKEIEDKLAKDARTEEVMEAARAAELKHSLGVPSKGDGRLDQIFKDESTHFLLRVSLSKTNEQRDFFLKTESNLLASRLGQAGSEAVLSVLEDFPDMSIEVVKRAEMVELQVDLDAVARGPRRSPGSAGTLYYKVAFNLVPYHVAARRVLVRSGYAYVPENYLIDILVSQFRSSLSKSLADIAKTSAFMAQHQSFGPLLAEIQNHYYAIASEGHAKTSTLARGDLKRAELRNSDVPAGVPLCMANLMNKLKDSHHLKHGGRMQLGLFLKSCGLTMEESLSFWKDEFQKGSVASDRFDKQYAYSIRHTYGKEGRRKELSCYGCMKIINSTPGPGEHHGCPYKEFSEPRLKQSLSAIGVPAAEVAPIVSLAKENHYQLACGKTFMATNQTDPSEGAIVVTNPAEYFNRARTLRREGATAPMDVDS</sequence>
<dbReference type="GO" id="GO:0006269">
    <property type="term" value="P:DNA replication, synthesis of primer"/>
    <property type="evidence" value="ECO:0007669"/>
    <property type="project" value="UniProtKB-KW"/>
</dbReference>
<evidence type="ECO:0000313" key="11">
    <source>
        <dbReference type="EMBL" id="CAE0042277.1"/>
    </source>
</evidence>